<dbReference type="PROSITE" id="PS51382">
    <property type="entry name" value="SPX"/>
    <property type="match status" value="1"/>
</dbReference>
<dbReference type="OrthoDB" id="10260443at2759"/>
<feature type="transmembrane region" description="Helical" evidence="7">
    <location>
        <begin position="837"/>
        <end position="855"/>
    </location>
</feature>
<evidence type="ECO:0000256" key="7">
    <source>
        <dbReference type="SAM" id="Phobius"/>
    </source>
</evidence>
<reference evidence="9" key="1">
    <citation type="submission" date="2021-11" db="EMBL/GenBank/DDBJ databases">
        <authorList>
            <person name="Herlambang A."/>
            <person name="Guo Y."/>
            <person name="Takashima Y."/>
            <person name="Nishizawa T."/>
        </authorList>
    </citation>
    <scope>NUCLEOTIDE SEQUENCE</scope>
    <source>
        <strain evidence="9">E1425</strain>
    </source>
</reference>
<feature type="region of interest" description="Disordered" evidence="6">
    <location>
        <begin position="232"/>
        <end position="262"/>
    </location>
</feature>
<evidence type="ECO:0000256" key="1">
    <source>
        <dbReference type="ARBA" id="ARBA00004141"/>
    </source>
</evidence>
<dbReference type="InterPro" id="IPR004680">
    <property type="entry name" value="Cit_transptr-like_dom"/>
</dbReference>
<evidence type="ECO:0000256" key="3">
    <source>
        <dbReference type="ARBA" id="ARBA00022692"/>
    </source>
</evidence>
<feature type="transmembrane region" description="Helical" evidence="7">
    <location>
        <begin position="929"/>
        <end position="962"/>
    </location>
</feature>
<comment type="caution">
    <text evidence="9">The sequence shown here is derived from an EMBL/GenBank/DDBJ whole genome shotgun (WGS) entry which is preliminary data.</text>
</comment>
<evidence type="ECO:0000259" key="8">
    <source>
        <dbReference type="PROSITE" id="PS51382"/>
    </source>
</evidence>
<gene>
    <name evidence="9" type="ORF">EMPS_10765</name>
</gene>
<dbReference type="EMBL" id="BQFW01000015">
    <property type="protein sequence ID" value="GJJ78406.1"/>
    <property type="molecule type" value="Genomic_DNA"/>
</dbReference>
<feature type="transmembrane region" description="Helical" evidence="7">
    <location>
        <begin position="663"/>
        <end position="689"/>
    </location>
</feature>
<name>A0A9P3HKP2_9FUNG</name>
<feature type="transmembrane region" description="Helical" evidence="7">
    <location>
        <begin position="584"/>
        <end position="603"/>
    </location>
</feature>
<proteinExistence type="predicted"/>
<dbReference type="Proteomes" id="UP000827284">
    <property type="component" value="Unassembled WGS sequence"/>
</dbReference>
<dbReference type="AlphaFoldDB" id="A0A9P3HKP2"/>
<dbReference type="GO" id="GO:0006817">
    <property type="term" value="P:phosphate ion transport"/>
    <property type="evidence" value="ECO:0007669"/>
    <property type="project" value="TreeGrafter"/>
</dbReference>
<protein>
    <submittedName>
        <fullName evidence="9">Phosphate transporter</fullName>
    </submittedName>
</protein>
<feature type="transmembrane region" description="Helical" evidence="7">
    <location>
        <begin position="615"/>
        <end position="642"/>
    </location>
</feature>
<feature type="transmembrane region" description="Helical" evidence="7">
    <location>
        <begin position="890"/>
        <end position="909"/>
    </location>
</feature>
<feature type="region of interest" description="Disordered" evidence="6">
    <location>
        <begin position="306"/>
        <end position="342"/>
    </location>
</feature>
<dbReference type="GO" id="GO:0006797">
    <property type="term" value="P:polyphosphate metabolic process"/>
    <property type="evidence" value="ECO:0007669"/>
    <property type="project" value="TreeGrafter"/>
</dbReference>
<feature type="region of interest" description="Disordered" evidence="6">
    <location>
        <begin position="355"/>
        <end position="399"/>
    </location>
</feature>
<keyword evidence="3 7" id="KW-0812">Transmembrane</keyword>
<evidence type="ECO:0000313" key="9">
    <source>
        <dbReference type="EMBL" id="GJJ78406.1"/>
    </source>
</evidence>
<feature type="transmembrane region" description="Helical" evidence="7">
    <location>
        <begin position="1023"/>
        <end position="1044"/>
    </location>
</feature>
<dbReference type="Pfam" id="PF03105">
    <property type="entry name" value="SPX"/>
    <property type="match status" value="2"/>
</dbReference>
<dbReference type="PANTHER" id="PTHR10283:SF92">
    <property type="entry name" value="LOW-AFFINITY PHOSPHATE TRANSPORTER PHO91"/>
    <property type="match status" value="1"/>
</dbReference>
<feature type="transmembrane region" description="Helical" evidence="7">
    <location>
        <begin position="793"/>
        <end position="816"/>
    </location>
</feature>
<dbReference type="GO" id="GO:0005315">
    <property type="term" value="F:phosphate transmembrane transporter activity"/>
    <property type="evidence" value="ECO:0007669"/>
    <property type="project" value="TreeGrafter"/>
</dbReference>
<keyword evidence="2" id="KW-0813">Transport</keyword>
<feature type="transmembrane region" description="Helical" evidence="7">
    <location>
        <begin position="974"/>
        <end position="993"/>
    </location>
</feature>
<dbReference type="CDD" id="cd01115">
    <property type="entry name" value="SLC13_permease"/>
    <property type="match status" value="1"/>
</dbReference>
<dbReference type="Pfam" id="PF03600">
    <property type="entry name" value="CitMHS"/>
    <property type="match status" value="1"/>
</dbReference>
<organism evidence="9 10">
    <name type="scientific">Entomortierella parvispora</name>
    <dbReference type="NCBI Taxonomy" id="205924"/>
    <lineage>
        <taxon>Eukaryota</taxon>
        <taxon>Fungi</taxon>
        <taxon>Fungi incertae sedis</taxon>
        <taxon>Mucoromycota</taxon>
        <taxon>Mortierellomycotina</taxon>
        <taxon>Mortierellomycetes</taxon>
        <taxon>Mortierellales</taxon>
        <taxon>Mortierellaceae</taxon>
        <taxon>Entomortierella</taxon>
    </lineage>
</organism>
<comment type="subcellular location">
    <subcellularLocation>
        <location evidence="1">Membrane</location>
        <topology evidence="1">Multi-pass membrane protein</topology>
    </subcellularLocation>
</comment>
<feature type="transmembrane region" description="Helical" evidence="7">
    <location>
        <begin position="861"/>
        <end position="883"/>
    </location>
</feature>
<feature type="transmembrane region" description="Helical" evidence="7">
    <location>
        <begin position="709"/>
        <end position="738"/>
    </location>
</feature>
<feature type="transmembrane region" description="Helical" evidence="7">
    <location>
        <begin position="750"/>
        <end position="773"/>
    </location>
</feature>
<dbReference type="PANTHER" id="PTHR10283">
    <property type="entry name" value="SOLUTE CARRIER FAMILY 13 MEMBER"/>
    <property type="match status" value="1"/>
</dbReference>
<evidence type="ECO:0000256" key="6">
    <source>
        <dbReference type="SAM" id="MobiDB-lite"/>
    </source>
</evidence>
<evidence type="ECO:0000256" key="5">
    <source>
        <dbReference type="ARBA" id="ARBA00023136"/>
    </source>
</evidence>
<feature type="domain" description="SPX" evidence="8">
    <location>
        <begin position="2"/>
        <end position="482"/>
    </location>
</feature>
<evidence type="ECO:0000313" key="10">
    <source>
        <dbReference type="Proteomes" id="UP000827284"/>
    </source>
</evidence>
<dbReference type="InterPro" id="IPR004331">
    <property type="entry name" value="SPX_dom"/>
</dbReference>
<keyword evidence="5 7" id="KW-0472">Membrane</keyword>
<feature type="compositionally biased region" description="Polar residues" evidence="6">
    <location>
        <begin position="355"/>
        <end position="380"/>
    </location>
</feature>
<dbReference type="GO" id="GO:0005886">
    <property type="term" value="C:plasma membrane"/>
    <property type="evidence" value="ECO:0007669"/>
    <property type="project" value="TreeGrafter"/>
</dbReference>
<keyword evidence="10" id="KW-1185">Reference proteome</keyword>
<accession>A0A9P3HKP2</accession>
<evidence type="ECO:0000256" key="2">
    <source>
        <dbReference type="ARBA" id="ARBA00022448"/>
    </source>
</evidence>
<keyword evidence="4 7" id="KW-1133">Transmembrane helix</keyword>
<reference evidence="9" key="2">
    <citation type="journal article" date="2022" name="Microbiol. Resour. Announc.">
        <title>Whole-Genome Sequence of Entomortierella parvispora E1425, a Mucoromycotan Fungus Associated with Burkholderiaceae-Related Endosymbiotic Bacteria.</title>
        <authorList>
            <person name="Herlambang A."/>
            <person name="Guo Y."/>
            <person name="Takashima Y."/>
            <person name="Narisawa K."/>
            <person name="Ohta H."/>
            <person name="Nishizawa T."/>
        </authorList>
    </citation>
    <scope>NUCLEOTIDE SEQUENCE</scope>
    <source>
        <strain evidence="9">E1425</strain>
    </source>
</reference>
<evidence type="ECO:0000256" key="4">
    <source>
        <dbReference type="ARBA" id="ARBA00022989"/>
    </source>
</evidence>
<sequence length="1046" mass="115228">MVKFSHSLQFNAVPDWANEYIAYTNLKKTLYAIEKYQVQNAIDGITPTTPRPSDAEKGFISGFSSTTVTENEKQPPTPGAGGGFGAFLGLRGKHKKESAVARAAQEALEGGMGHNAIFPPESAAFEQGLAKELSKITAFYTRKEREIYAELDAIDRQWQLEEIKQQQERGEQGSLVPAVEMERRKSMNIDDERHFTNVEQKQLKRMMGWDRDGLVDHEADTVIDMNGSSENVRSLADDGARPTTVNGSTVGGDSVHQGDGVSSVKVPRTSIVFSDVDGSEHGTRLHGRQSSAGDLTEIIWRRENMIESDDEEKGEKKKKKKKKRSSAELVHPFENPQMGETGDNVVLHSQSEVHYDQTSTYRPGSRHQSLDNLHPQSATTDLKRSQSQHHRRKSSLMLDPRRSFSAVREMVAGTNIRENPNQKPSVYGPLTTEALLRRRLIDTFVLLSELKSYVALNYLGFQKIVKKHDKLARSHTLNTYMSTVVDVAPPFQSESRKQLDDQILRLQAIYARTCTKGNMSQAAKELRSHLREYIVWERNTIWRDMVGQERKAEGARAIDPKEQEPWILFGYPIRFITAKNARHLLLGLIGCGLFAVLMSVQIFDTREQNRCFAILITVAYFWATEVFPLYATALLVPLLTVLCQVMRDPVTNATLSTADATTAVFASMFSPTIMLLLGGFTIASALSKYGIAKSIASSVLSKAGTDPKWVLLANMFVATVASMFISNVAAPVLCFSLIQSILRTLPHKSAFAPSLIMGIALASNVGGMASPISSPQNIITIQNMNPAPSWGNWFAVSIPLCIVIDLIIWAWLMLLWRPQRDTPTIPQIRAAKEPITMAQVFICVVTVGTIILWCIENTFQAQFGNMGVIAILPLVAFFGTGLLNKEDFNNFLWTVIMLAMGGIALGGAVNSSGLLDTIAHQIQGAVSGMSMWLVLIIFSALTLVFATFVSHTVAAVIILPIVQQVGMSFADPHPRILVMGTGLVCSAAMGLPVSGFPNMNAVAQEDEMGQPYLKTMDFLKSGVPLSIMATLCVVTIGYGIMSVLGF</sequence>